<name>A0ABS2MME6_9FIRM</name>
<evidence type="ECO:0000313" key="4">
    <source>
        <dbReference type="Proteomes" id="UP000767854"/>
    </source>
</evidence>
<proteinExistence type="inferred from homology"/>
<dbReference type="InterPro" id="IPR020568">
    <property type="entry name" value="Ribosomal_Su5_D2-typ_SF"/>
</dbReference>
<dbReference type="InterPro" id="IPR014721">
    <property type="entry name" value="Ribsml_uS5_D2-typ_fold_subgr"/>
</dbReference>
<dbReference type="SMART" id="SM00382">
    <property type="entry name" value="AAA"/>
    <property type="match status" value="1"/>
</dbReference>
<dbReference type="Gene3D" id="3.30.230.10">
    <property type="match status" value="1"/>
</dbReference>
<dbReference type="Pfam" id="PF13541">
    <property type="entry name" value="ChlI"/>
    <property type="match status" value="1"/>
</dbReference>
<protein>
    <submittedName>
        <fullName evidence="3">Magnesium chelatase family protein</fullName>
    </submittedName>
</protein>
<dbReference type="Gene3D" id="3.40.50.300">
    <property type="entry name" value="P-loop containing nucleotide triphosphate hydrolases"/>
    <property type="match status" value="1"/>
</dbReference>
<dbReference type="PANTHER" id="PTHR32039:SF7">
    <property type="entry name" value="COMPETENCE PROTEIN COMM"/>
    <property type="match status" value="1"/>
</dbReference>
<sequence>MYSKINSAVVSGMKGEVIEIETQISNGLPYHIIVGLPSQTIRESKDRVKSAIRESGFKFPDQKITQNLYPAHLKKEGAHLDLPLSIGILASILDFNLKLDTYGFIGELSLEGEIKPVSGSVALVEAFAKKGINHIVLPASNLKELITIEGVSYHPVNQLGDLIKELIEGSLETASGLGAVADAPRAQGNYNETRGLNHVIRALTISAAGGFNTLLVGPPGCGKTMLAERFQTILPSLTETEYVEVSKLYALTGEAYMNRHRPFRMPHHSISITGMIGGTSALLPGEISKAHRGVLFLDEILEYKNPVLQALREPISSGKIQLTKNFKNASYPCEFTMIATMNPCPCGFHLSKYKACTCNSYEIKRYLNKMSGALLDRFHMIVYLDRAGQFVENKGTRGKDSIELRKDVEDVCKRILKFRDDNTPMQIEVDAIPVLQQLYATKNLSMRGAKQLLSVAEVIAHFNASDTIDKSALYEAASYHNLSRLKEGL</sequence>
<dbReference type="EMBL" id="JAFBDT010000001">
    <property type="protein sequence ID" value="MBM7560573.1"/>
    <property type="molecule type" value="Genomic_DNA"/>
</dbReference>
<dbReference type="InterPro" id="IPR027417">
    <property type="entry name" value="P-loop_NTPase"/>
</dbReference>
<dbReference type="PANTHER" id="PTHR32039">
    <property type="entry name" value="MAGNESIUM-CHELATASE SUBUNIT CHLI"/>
    <property type="match status" value="1"/>
</dbReference>
<evidence type="ECO:0000313" key="3">
    <source>
        <dbReference type="EMBL" id="MBM7560573.1"/>
    </source>
</evidence>
<keyword evidence="4" id="KW-1185">Reference proteome</keyword>
<dbReference type="InterPro" id="IPR045006">
    <property type="entry name" value="CHLI-like"/>
</dbReference>
<comment type="similarity">
    <text evidence="1">Belongs to the Mg-chelatase subunits D/I family. ComM subfamily.</text>
</comment>
<dbReference type="InterPro" id="IPR000523">
    <property type="entry name" value="Mg_chelatse_chII-like_cat_dom"/>
</dbReference>
<comment type="caution">
    <text evidence="3">The sequence shown here is derived from an EMBL/GenBank/DDBJ whole genome shotgun (WGS) entry which is preliminary data.</text>
</comment>
<dbReference type="NCBIfam" id="TIGR00368">
    <property type="entry name" value="YifB family Mg chelatase-like AAA ATPase"/>
    <property type="match status" value="1"/>
</dbReference>
<reference evidence="3 4" key="1">
    <citation type="submission" date="2021-01" db="EMBL/GenBank/DDBJ databases">
        <title>Genomic Encyclopedia of Type Strains, Phase IV (KMG-IV): sequencing the most valuable type-strain genomes for metagenomic binning, comparative biology and taxonomic classification.</title>
        <authorList>
            <person name="Goeker M."/>
        </authorList>
    </citation>
    <scope>NUCLEOTIDE SEQUENCE [LARGE SCALE GENOMIC DNA]</scope>
    <source>
        <strain evidence="3 4">DSM 24436</strain>
    </source>
</reference>
<organism evidence="3 4">
    <name type="scientific">Fusibacter tunisiensis</name>
    <dbReference type="NCBI Taxonomy" id="1008308"/>
    <lineage>
        <taxon>Bacteria</taxon>
        <taxon>Bacillati</taxon>
        <taxon>Bacillota</taxon>
        <taxon>Clostridia</taxon>
        <taxon>Eubacteriales</taxon>
        <taxon>Eubacteriales Family XII. Incertae Sedis</taxon>
        <taxon>Fusibacter</taxon>
    </lineage>
</organism>
<dbReference type="SUPFAM" id="SSF52540">
    <property type="entry name" value="P-loop containing nucleoside triphosphate hydrolases"/>
    <property type="match status" value="1"/>
</dbReference>
<dbReference type="RefSeq" id="WP_204661096.1">
    <property type="nucleotide sequence ID" value="NZ_JAFBDT010000001.1"/>
</dbReference>
<dbReference type="InterPro" id="IPR003593">
    <property type="entry name" value="AAA+_ATPase"/>
</dbReference>
<dbReference type="PRINTS" id="PR00830">
    <property type="entry name" value="ENDOLAPTASE"/>
</dbReference>
<feature type="domain" description="AAA+ ATPase" evidence="2">
    <location>
        <begin position="209"/>
        <end position="388"/>
    </location>
</feature>
<gene>
    <name evidence="3" type="ORF">JOC49_000082</name>
</gene>
<dbReference type="SUPFAM" id="SSF54211">
    <property type="entry name" value="Ribosomal protein S5 domain 2-like"/>
    <property type="match status" value="1"/>
</dbReference>
<evidence type="ECO:0000256" key="1">
    <source>
        <dbReference type="ARBA" id="ARBA00006354"/>
    </source>
</evidence>
<accession>A0ABS2MME6</accession>
<dbReference type="InterPro" id="IPR004482">
    <property type="entry name" value="Mg_chelat-rel"/>
</dbReference>
<dbReference type="CDD" id="cd00009">
    <property type="entry name" value="AAA"/>
    <property type="match status" value="1"/>
</dbReference>
<dbReference type="Pfam" id="PF01078">
    <property type="entry name" value="Mg_chelatase"/>
    <property type="match status" value="1"/>
</dbReference>
<evidence type="ECO:0000259" key="2">
    <source>
        <dbReference type="SMART" id="SM00382"/>
    </source>
</evidence>
<dbReference type="Proteomes" id="UP000767854">
    <property type="component" value="Unassembled WGS sequence"/>
</dbReference>